<feature type="signal peptide" evidence="1">
    <location>
        <begin position="1"/>
        <end position="24"/>
    </location>
</feature>
<keyword evidence="3" id="KW-1185">Reference proteome</keyword>
<comment type="caution">
    <text evidence="2">The sequence shown here is derived from an EMBL/GenBank/DDBJ whole genome shotgun (WGS) entry which is preliminary data.</text>
</comment>
<keyword evidence="1" id="KW-0732">Signal</keyword>
<proteinExistence type="predicted"/>
<feature type="chain" id="PRO_5047306149" evidence="1">
    <location>
        <begin position="25"/>
        <end position="102"/>
    </location>
</feature>
<reference evidence="3" key="1">
    <citation type="journal article" date="2019" name="Int. J. Syst. Evol. Microbiol.">
        <title>The Global Catalogue of Microorganisms (GCM) 10K type strain sequencing project: providing services to taxonomists for standard genome sequencing and annotation.</title>
        <authorList>
            <consortium name="The Broad Institute Genomics Platform"/>
            <consortium name="The Broad Institute Genome Sequencing Center for Infectious Disease"/>
            <person name="Wu L."/>
            <person name="Ma J."/>
        </authorList>
    </citation>
    <scope>NUCLEOTIDE SEQUENCE [LARGE SCALE GENOMIC DNA]</scope>
    <source>
        <strain evidence="3">KCTC 13528</strain>
    </source>
</reference>
<name>A0ABW5ZKC4_9BACL</name>
<protein>
    <submittedName>
        <fullName evidence="2">Uncharacterized protein</fullName>
    </submittedName>
</protein>
<dbReference type="EMBL" id="JBHUPG010000031">
    <property type="protein sequence ID" value="MFD2913440.1"/>
    <property type="molecule type" value="Genomic_DNA"/>
</dbReference>
<gene>
    <name evidence="2" type="ORF">ACFS5P_16255</name>
</gene>
<dbReference type="RefSeq" id="WP_204728359.1">
    <property type="nucleotide sequence ID" value="NZ_JAFBDK010000003.1"/>
</dbReference>
<evidence type="ECO:0000256" key="1">
    <source>
        <dbReference type="SAM" id="SignalP"/>
    </source>
</evidence>
<sequence length="102" mass="11566">MKKALKKSLIIMFSAVTLFLVVSALTNPTPDDYIKFDEAETGIQIPDNVRIATADFIFFSIYAPSPKDAADKYGAVHLGFMGHFFKMSDGQYDESFWKRFLK</sequence>
<dbReference type="Proteomes" id="UP001597561">
    <property type="component" value="Unassembled WGS sequence"/>
</dbReference>
<evidence type="ECO:0000313" key="2">
    <source>
        <dbReference type="EMBL" id="MFD2913440.1"/>
    </source>
</evidence>
<evidence type="ECO:0000313" key="3">
    <source>
        <dbReference type="Proteomes" id="UP001597561"/>
    </source>
</evidence>
<organism evidence="2 3">
    <name type="scientific">Jeotgalibacillus terrae</name>
    <dbReference type="NCBI Taxonomy" id="587735"/>
    <lineage>
        <taxon>Bacteria</taxon>
        <taxon>Bacillati</taxon>
        <taxon>Bacillota</taxon>
        <taxon>Bacilli</taxon>
        <taxon>Bacillales</taxon>
        <taxon>Caryophanaceae</taxon>
        <taxon>Jeotgalibacillus</taxon>
    </lineage>
</organism>
<accession>A0ABW5ZKC4</accession>